<feature type="compositionally biased region" description="Low complexity" evidence="3">
    <location>
        <begin position="89"/>
        <end position="112"/>
    </location>
</feature>
<keyword evidence="1 2" id="KW-0694">RNA-binding</keyword>
<dbReference type="Pfam" id="PF00076">
    <property type="entry name" value="RRM_1"/>
    <property type="match status" value="1"/>
</dbReference>
<dbReference type="SMART" id="SM00360">
    <property type="entry name" value="RRM"/>
    <property type="match status" value="1"/>
</dbReference>
<dbReference type="PROSITE" id="PS50102">
    <property type="entry name" value="RRM"/>
    <property type="match status" value="1"/>
</dbReference>
<gene>
    <name evidence="5" type="ORF">PAUS00366_LOCUS9957</name>
</gene>
<dbReference type="PANTHER" id="PTHR47640">
    <property type="entry name" value="TRNA SELENOCYSTEINE 1-ASSOCIATED PROTEIN 1-RELATED-RELATED"/>
    <property type="match status" value="1"/>
</dbReference>
<dbReference type="EMBL" id="HBIX01013470">
    <property type="protein sequence ID" value="CAE0717205.1"/>
    <property type="molecule type" value="Transcribed_RNA"/>
</dbReference>
<dbReference type="PANTHER" id="PTHR47640:SF11">
    <property type="entry name" value="RNA-BINDING PROTEIN 42"/>
    <property type="match status" value="1"/>
</dbReference>
<feature type="compositionally biased region" description="Low complexity" evidence="3">
    <location>
        <begin position="125"/>
        <end position="141"/>
    </location>
</feature>
<feature type="region of interest" description="Disordered" evidence="3">
    <location>
        <begin position="89"/>
        <end position="202"/>
    </location>
</feature>
<name>A0A7S4EJG7_9STRA</name>
<sequence>MADDDLDDFFDEIEEAEAEVAGLEETTNADTTGETKTEEGSPPKDAAVDINVNVSVDVDVDVDVAAPPPAKRIRIAAASAPARPRGAVVAAAAASGSGSSHHSQPLQQQQQLAPPPPPPPPPPMAGAYHNNRNTNVNNNDNYFGPGTNANMNIHGTNLPPLPTGPMPPPPPKQTNHYNNNNRNTNETTTSTANGTDPTTATYEKSGKPVVRMAGGKSWIDSSLADWPRNDFRIFVGNLGGDVSDPMFDEYFRTRYPSVALTKIVRDFNKDPPVSKGFGFVSFLKPLDCARAIREQDQQWLGSRPIRVKRSDWQERNRNTVQKKKKREAKQQKRRY</sequence>
<proteinExistence type="predicted"/>
<feature type="domain" description="RRM" evidence="4">
    <location>
        <begin position="231"/>
        <end position="312"/>
    </location>
</feature>
<dbReference type="InterPro" id="IPR000504">
    <property type="entry name" value="RRM_dom"/>
</dbReference>
<evidence type="ECO:0000256" key="1">
    <source>
        <dbReference type="ARBA" id="ARBA00022884"/>
    </source>
</evidence>
<dbReference type="SUPFAM" id="SSF54928">
    <property type="entry name" value="RNA-binding domain, RBD"/>
    <property type="match status" value="1"/>
</dbReference>
<feature type="compositionally biased region" description="Basic residues" evidence="3">
    <location>
        <begin position="320"/>
        <end position="335"/>
    </location>
</feature>
<dbReference type="AlphaFoldDB" id="A0A7S4EJG7"/>
<feature type="compositionally biased region" description="Pro residues" evidence="3">
    <location>
        <begin position="113"/>
        <end position="124"/>
    </location>
</feature>
<evidence type="ECO:0000313" key="5">
    <source>
        <dbReference type="EMBL" id="CAE0717205.1"/>
    </source>
</evidence>
<protein>
    <recommendedName>
        <fullName evidence="4">RRM domain-containing protein</fullName>
    </recommendedName>
</protein>
<evidence type="ECO:0000256" key="3">
    <source>
        <dbReference type="SAM" id="MobiDB-lite"/>
    </source>
</evidence>
<feature type="compositionally biased region" description="Low complexity" evidence="3">
    <location>
        <begin position="174"/>
        <end position="195"/>
    </location>
</feature>
<evidence type="ECO:0000259" key="4">
    <source>
        <dbReference type="PROSITE" id="PS50102"/>
    </source>
</evidence>
<dbReference type="GO" id="GO:0003729">
    <property type="term" value="F:mRNA binding"/>
    <property type="evidence" value="ECO:0007669"/>
    <property type="project" value="InterPro"/>
</dbReference>
<dbReference type="Gene3D" id="3.30.70.330">
    <property type="match status" value="1"/>
</dbReference>
<dbReference type="InterPro" id="IPR035979">
    <property type="entry name" value="RBD_domain_sf"/>
</dbReference>
<feature type="compositionally biased region" description="Pro residues" evidence="3">
    <location>
        <begin position="159"/>
        <end position="172"/>
    </location>
</feature>
<feature type="region of interest" description="Disordered" evidence="3">
    <location>
        <begin position="18"/>
        <end position="48"/>
    </location>
</feature>
<dbReference type="InterPro" id="IPR012677">
    <property type="entry name" value="Nucleotide-bd_a/b_plait_sf"/>
</dbReference>
<accession>A0A7S4EJG7</accession>
<reference evidence="5" key="1">
    <citation type="submission" date="2021-01" db="EMBL/GenBank/DDBJ databases">
        <authorList>
            <person name="Corre E."/>
            <person name="Pelletier E."/>
            <person name="Niang G."/>
            <person name="Scheremetjew M."/>
            <person name="Finn R."/>
            <person name="Kale V."/>
            <person name="Holt S."/>
            <person name="Cochrane G."/>
            <person name="Meng A."/>
            <person name="Brown T."/>
            <person name="Cohen L."/>
        </authorList>
    </citation>
    <scope>NUCLEOTIDE SEQUENCE</scope>
    <source>
        <strain evidence="5">10249 10 AB</strain>
    </source>
</reference>
<organism evidence="5">
    <name type="scientific">Pseudo-nitzschia australis</name>
    <dbReference type="NCBI Taxonomy" id="44445"/>
    <lineage>
        <taxon>Eukaryota</taxon>
        <taxon>Sar</taxon>
        <taxon>Stramenopiles</taxon>
        <taxon>Ochrophyta</taxon>
        <taxon>Bacillariophyta</taxon>
        <taxon>Bacillariophyceae</taxon>
        <taxon>Bacillariophycidae</taxon>
        <taxon>Bacillariales</taxon>
        <taxon>Bacillariaceae</taxon>
        <taxon>Pseudo-nitzschia</taxon>
    </lineage>
</organism>
<feature type="region of interest" description="Disordered" evidence="3">
    <location>
        <begin position="310"/>
        <end position="335"/>
    </location>
</feature>
<evidence type="ECO:0000256" key="2">
    <source>
        <dbReference type="PROSITE-ProRule" id="PRU00176"/>
    </source>
</evidence>
<dbReference type="InterPro" id="IPR050825">
    <property type="entry name" value="RBM42_RBP45_47-like"/>
</dbReference>
<feature type="compositionally biased region" description="Basic and acidic residues" evidence="3">
    <location>
        <begin position="33"/>
        <end position="42"/>
    </location>
</feature>